<dbReference type="VEuPathDB" id="FungiDB:HpaG811548"/>
<sequence length="56" mass="6169">MPRCNKDAEEKDALLRCSSRRFACARAAPCDAKPHIGLLPVTVLCTVRATQLDSLR</sequence>
<dbReference type="InParanoid" id="M4BUA8"/>
<dbReference type="EnsemblProtists" id="HpaT810096">
    <property type="protein sequence ID" value="HpaP810096"/>
    <property type="gene ID" value="HpaG810096"/>
</dbReference>
<dbReference type="EMBL" id="JH597921">
    <property type="status" value="NOT_ANNOTATED_CDS"/>
    <property type="molecule type" value="Genomic_DNA"/>
</dbReference>
<dbReference type="AlphaFoldDB" id="M4BUA8"/>
<proteinExistence type="predicted"/>
<dbReference type="HOGENOM" id="CLU_3018353_0_0_1"/>
<name>M4BUA8_HYAAE</name>
<dbReference type="Proteomes" id="UP000011713">
    <property type="component" value="Unassembled WGS sequence"/>
</dbReference>
<evidence type="ECO:0000313" key="2">
    <source>
        <dbReference type="Proteomes" id="UP000011713"/>
    </source>
</evidence>
<dbReference type="EMBL" id="JH598041">
    <property type="status" value="NOT_ANNOTATED_CDS"/>
    <property type="molecule type" value="Genomic_DNA"/>
</dbReference>
<dbReference type="EnsemblProtists" id="HpaT811548">
    <property type="protein sequence ID" value="HpaP811548"/>
    <property type="gene ID" value="HpaG811548"/>
</dbReference>
<organism evidence="1 2">
    <name type="scientific">Hyaloperonospora arabidopsidis (strain Emoy2)</name>
    <name type="common">Downy mildew agent</name>
    <name type="synonym">Peronospora arabidopsidis</name>
    <dbReference type="NCBI Taxonomy" id="559515"/>
    <lineage>
        <taxon>Eukaryota</taxon>
        <taxon>Sar</taxon>
        <taxon>Stramenopiles</taxon>
        <taxon>Oomycota</taxon>
        <taxon>Peronosporomycetes</taxon>
        <taxon>Peronosporales</taxon>
        <taxon>Peronosporaceae</taxon>
        <taxon>Hyaloperonospora</taxon>
    </lineage>
</organism>
<evidence type="ECO:0000313" key="1">
    <source>
        <dbReference type="EnsemblProtists" id="HpaP810096"/>
    </source>
</evidence>
<reference evidence="1" key="2">
    <citation type="submission" date="2015-06" db="UniProtKB">
        <authorList>
            <consortium name="EnsemblProtists"/>
        </authorList>
    </citation>
    <scope>IDENTIFICATION</scope>
    <source>
        <strain evidence="1">Emoy2</strain>
    </source>
</reference>
<protein>
    <submittedName>
        <fullName evidence="1">Uncharacterized protein</fullName>
    </submittedName>
</protein>
<accession>M4BUA8</accession>
<keyword evidence="2" id="KW-1185">Reference proteome</keyword>
<reference evidence="2" key="1">
    <citation type="journal article" date="2010" name="Science">
        <title>Signatures of adaptation to obligate biotrophy in the Hyaloperonospora arabidopsidis genome.</title>
        <authorList>
            <person name="Baxter L."/>
            <person name="Tripathy S."/>
            <person name="Ishaque N."/>
            <person name="Boot N."/>
            <person name="Cabral A."/>
            <person name="Kemen E."/>
            <person name="Thines M."/>
            <person name="Ah-Fong A."/>
            <person name="Anderson R."/>
            <person name="Badejoko W."/>
            <person name="Bittner-Eddy P."/>
            <person name="Boore J.L."/>
            <person name="Chibucos M.C."/>
            <person name="Coates M."/>
            <person name="Dehal P."/>
            <person name="Delehaunty K."/>
            <person name="Dong S."/>
            <person name="Downton P."/>
            <person name="Dumas B."/>
            <person name="Fabro G."/>
            <person name="Fronick C."/>
            <person name="Fuerstenberg S.I."/>
            <person name="Fulton L."/>
            <person name="Gaulin E."/>
            <person name="Govers F."/>
            <person name="Hughes L."/>
            <person name="Humphray S."/>
            <person name="Jiang R.H."/>
            <person name="Judelson H."/>
            <person name="Kamoun S."/>
            <person name="Kyung K."/>
            <person name="Meijer H."/>
            <person name="Minx P."/>
            <person name="Morris P."/>
            <person name="Nelson J."/>
            <person name="Phuntumart V."/>
            <person name="Qutob D."/>
            <person name="Rehmany A."/>
            <person name="Rougon-Cardoso A."/>
            <person name="Ryden P."/>
            <person name="Torto-Alalibo T."/>
            <person name="Studholme D."/>
            <person name="Wang Y."/>
            <person name="Win J."/>
            <person name="Wood J."/>
            <person name="Clifton S.W."/>
            <person name="Rogers J."/>
            <person name="Van den Ackerveken G."/>
            <person name="Jones J.D."/>
            <person name="McDowell J.M."/>
            <person name="Beynon J."/>
            <person name="Tyler B.M."/>
        </authorList>
    </citation>
    <scope>NUCLEOTIDE SEQUENCE [LARGE SCALE GENOMIC DNA]</scope>
    <source>
        <strain evidence="2">Emoy2</strain>
    </source>
</reference>
<dbReference type="VEuPathDB" id="FungiDB:HpaG810096"/>